<dbReference type="CDD" id="cd16922">
    <property type="entry name" value="HATPase_EvgS-ArcB-TorS-like"/>
    <property type="match status" value="1"/>
</dbReference>
<organism evidence="10">
    <name type="scientific">Mariniphaga anaerophila</name>
    <dbReference type="NCBI Taxonomy" id="1484053"/>
    <lineage>
        <taxon>Bacteria</taxon>
        <taxon>Pseudomonadati</taxon>
        <taxon>Bacteroidota</taxon>
        <taxon>Bacteroidia</taxon>
        <taxon>Marinilabiliales</taxon>
        <taxon>Prolixibacteraceae</taxon>
        <taxon>Mariniphaga</taxon>
    </lineage>
</organism>
<dbReference type="InterPro" id="IPR004358">
    <property type="entry name" value="Sig_transdc_His_kin-like_C"/>
</dbReference>
<feature type="domain" description="Response regulatory" evidence="9">
    <location>
        <begin position="407"/>
        <end position="522"/>
    </location>
</feature>
<dbReference type="InterPro" id="IPR011006">
    <property type="entry name" value="CheY-like_superfamily"/>
</dbReference>
<dbReference type="EMBL" id="DSDK01000809">
    <property type="protein sequence ID" value="HDR52789.1"/>
    <property type="molecule type" value="Genomic_DNA"/>
</dbReference>
<feature type="domain" description="Histidine kinase" evidence="8">
    <location>
        <begin position="7"/>
        <end position="239"/>
    </location>
</feature>
<sequence>KSEFLANMSHELRTPLNSLLILSKLLSENKKGNLNDDQLKSVNIIYKSGKDLLELINEILDLSKIEAGKMTYNFSHIAIDEIKTEIVQNFKMVAENKGLNLAVNLSEDIPPVIYSDKQRLMQILKNLLSNALKFTSKGHVNIYFGRPSDEVNLINADLNNKNTFYIAVEDTGVGIPKEKAEAIFEAFQQADGSISRKYGGTGLGLSISKQLIQALGGEIHVESTEGKGSVFTVYLPLDENLVGKEYPQKHEIKNSLKETQQKPKSKEKEENKRSEKLPVFIDDDRYFKADQLLVLIIHNEKGKAQKLLDLCHKRNFNGIVASDINDGITLAAKFTPQAIIISDGLRDSQDLKKLKENKFTRQLPLHLVSRIEDSVLDNIEDLATPESESFQNISNNIENKLDKEYKQVLVVEDDPVTREAIHLLFEKKDLVLHEAKTGRQAYDMISAKPFDCVILDLGLPDFSGNELLKKLKEDEIPIPNVIIHTARELSGQELRELQKFSESIVIKGLKSDERLMDEVTLFLHQVAKKTPKSKA</sequence>
<dbReference type="InterPro" id="IPR001789">
    <property type="entry name" value="Sig_transdc_resp-reg_receiver"/>
</dbReference>
<dbReference type="SMART" id="SM00448">
    <property type="entry name" value="REC"/>
    <property type="match status" value="1"/>
</dbReference>
<evidence type="ECO:0000256" key="2">
    <source>
        <dbReference type="ARBA" id="ARBA00012438"/>
    </source>
</evidence>
<dbReference type="PRINTS" id="PR00344">
    <property type="entry name" value="BCTRLSENSOR"/>
</dbReference>
<dbReference type="FunFam" id="3.30.565.10:FF:000010">
    <property type="entry name" value="Sensor histidine kinase RcsC"/>
    <property type="match status" value="1"/>
</dbReference>
<name>A0A831PKE7_9BACT</name>
<dbReference type="EC" id="2.7.13.3" evidence="2"/>
<protein>
    <recommendedName>
        <fullName evidence="2">histidine kinase</fullName>
        <ecNumber evidence="2">2.7.13.3</ecNumber>
    </recommendedName>
</protein>
<accession>A0A831PKE7</accession>
<dbReference type="SUPFAM" id="SSF55874">
    <property type="entry name" value="ATPase domain of HSP90 chaperone/DNA topoisomerase II/histidine kinase"/>
    <property type="match status" value="1"/>
</dbReference>
<feature type="non-terminal residue" evidence="10">
    <location>
        <position position="535"/>
    </location>
</feature>
<reference evidence="10" key="1">
    <citation type="journal article" date="2020" name="mSystems">
        <title>Genome- and Community-Level Interaction Insights into Carbon Utilization and Element Cycling Functions of Hydrothermarchaeota in Hydrothermal Sediment.</title>
        <authorList>
            <person name="Zhou Z."/>
            <person name="Liu Y."/>
            <person name="Xu W."/>
            <person name="Pan J."/>
            <person name="Luo Z.H."/>
            <person name="Li M."/>
        </authorList>
    </citation>
    <scope>NUCLEOTIDE SEQUENCE [LARGE SCALE GENOMIC DNA]</scope>
    <source>
        <strain evidence="10">SpSt-1217</strain>
    </source>
</reference>
<evidence type="ECO:0000259" key="8">
    <source>
        <dbReference type="PROSITE" id="PS50109"/>
    </source>
</evidence>
<dbReference type="PANTHER" id="PTHR43047:SF72">
    <property type="entry name" value="OSMOSENSING HISTIDINE PROTEIN KINASE SLN1"/>
    <property type="match status" value="1"/>
</dbReference>
<feature type="modified residue" description="4-aspartylphosphate" evidence="6">
    <location>
        <position position="456"/>
    </location>
</feature>
<dbReference type="Proteomes" id="UP000886047">
    <property type="component" value="Unassembled WGS sequence"/>
</dbReference>
<dbReference type="CDD" id="cd00082">
    <property type="entry name" value="HisKA"/>
    <property type="match status" value="1"/>
</dbReference>
<dbReference type="InterPro" id="IPR003661">
    <property type="entry name" value="HisK_dim/P_dom"/>
</dbReference>
<evidence type="ECO:0000256" key="7">
    <source>
        <dbReference type="SAM" id="MobiDB-lite"/>
    </source>
</evidence>
<dbReference type="PROSITE" id="PS50109">
    <property type="entry name" value="HIS_KIN"/>
    <property type="match status" value="1"/>
</dbReference>
<evidence type="ECO:0000256" key="3">
    <source>
        <dbReference type="ARBA" id="ARBA00022553"/>
    </source>
</evidence>
<dbReference type="InterPro" id="IPR036890">
    <property type="entry name" value="HATPase_C_sf"/>
</dbReference>
<dbReference type="InterPro" id="IPR036097">
    <property type="entry name" value="HisK_dim/P_sf"/>
</dbReference>
<evidence type="ECO:0000256" key="4">
    <source>
        <dbReference type="ARBA" id="ARBA00022679"/>
    </source>
</evidence>
<dbReference type="Pfam" id="PF02518">
    <property type="entry name" value="HATPase_c"/>
    <property type="match status" value="1"/>
</dbReference>
<dbReference type="SMART" id="SM00388">
    <property type="entry name" value="HisKA"/>
    <property type="match status" value="1"/>
</dbReference>
<evidence type="ECO:0000259" key="9">
    <source>
        <dbReference type="PROSITE" id="PS50110"/>
    </source>
</evidence>
<dbReference type="Gene3D" id="3.40.50.2300">
    <property type="match status" value="1"/>
</dbReference>
<keyword evidence="4" id="KW-0808">Transferase</keyword>
<feature type="non-terminal residue" evidence="10">
    <location>
        <position position="1"/>
    </location>
</feature>
<comment type="caution">
    <text evidence="10">The sequence shown here is derived from an EMBL/GenBank/DDBJ whole genome shotgun (WGS) entry which is preliminary data.</text>
</comment>
<evidence type="ECO:0000256" key="1">
    <source>
        <dbReference type="ARBA" id="ARBA00000085"/>
    </source>
</evidence>
<dbReference type="InterPro" id="IPR003594">
    <property type="entry name" value="HATPase_dom"/>
</dbReference>
<dbReference type="Pfam" id="PF00512">
    <property type="entry name" value="HisKA"/>
    <property type="match status" value="1"/>
</dbReference>
<feature type="region of interest" description="Disordered" evidence="7">
    <location>
        <begin position="248"/>
        <end position="274"/>
    </location>
</feature>
<keyword evidence="3 6" id="KW-0597">Phosphoprotein</keyword>
<evidence type="ECO:0000256" key="6">
    <source>
        <dbReference type="PROSITE-ProRule" id="PRU00169"/>
    </source>
</evidence>
<evidence type="ECO:0000313" key="10">
    <source>
        <dbReference type="EMBL" id="HDR52789.1"/>
    </source>
</evidence>
<dbReference type="SUPFAM" id="SSF47384">
    <property type="entry name" value="Homodimeric domain of signal transducing histidine kinase"/>
    <property type="match status" value="1"/>
</dbReference>
<dbReference type="PROSITE" id="PS50110">
    <property type="entry name" value="RESPONSE_REGULATORY"/>
    <property type="match status" value="1"/>
</dbReference>
<dbReference type="SUPFAM" id="SSF52172">
    <property type="entry name" value="CheY-like"/>
    <property type="match status" value="1"/>
</dbReference>
<dbReference type="GO" id="GO:0005886">
    <property type="term" value="C:plasma membrane"/>
    <property type="evidence" value="ECO:0007669"/>
    <property type="project" value="TreeGrafter"/>
</dbReference>
<dbReference type="CDD" id="cd00156">
    <property type="entry name" value="REC"/>
    <property type="match status" value="1"/>
</dbReference>
<evidence type="ECO:0000256" key="5">
    <source>
        <dbReference type="ARBA" id="ARBA00022777"/>
    </source>
</evidence>
<dbReference type="GO" id="GO:0009927">
    <property type="term" value="F:histidine phosphotransfer kinase activity"/>
    <property type="evidence" value="ECO:0007669"/>
    <property type="project" value="TreeGrafter"/>
</dbReference>
<comment type="catalytic activity">
    <reaction evidence="1">
        <text>ATP + protein L-histidine = ADP + protein N-phospho-L-histidine.</text>
        <dbReference type="EC" id="2.7.13.3"/>
    </reaction>
</comment>
<keyword evidence="5" id="KW-0418">Kinase</keyword>
<proteinExistence type="predicted"/>
<dbReference type="Pfam" id="PF00072">
    <property type="entry name" value="Response_reg"/>
    <property type="match status" value="1"/>
</dbReference>
<dbReference type="InterPro" id="IPR005467">
    <property type="entry name" value="His_kinase_dom"/>
</dbReference>
<dbReference type="GO" id="GO:0000155">
    <property type="term" value="F:phosphorelay sensor kinase activity"/>
    <property type="evidence" value="ECO:0007669"/>
    <property type="project" value="InterPro"/>
</dbReference>
<dbReference type="PANTHER" id="PTHR43047">
    <property type="entry name" value="TWO-COMPONENT HISTIDINE PROTEIN KINASE"/>
    <property type="match status" value="1"/>
</dbReference>
<gene>
    <name evidence="10" type="ORF">ENN90_14420</name>
</gene>
<dbReference type="AlphaFoldDB" id="A0A831PKE7"/>
<dbReference type="Gene3D" id="1.10.287.130">
    <property type="match status" value="1"/>
</dbReference>
<dbReference type="Gene3D" id="3.30.565.10">
    <property type="entry name" value="Histidine kinase-like ATPase, C-terminal domain"/>
    <property type="match status" value="1"/>
</dbReference>
<dbReference type="SMART" id="SM00387">
    <property type="entry name" value="HATPase_c"/>
    <property type="match status" value="1"/>
</dbReference>